<protein>
    <submittedName>
        <fullName evidence="1">Uncharacterized protein</fullName>
    </submittedName>
</protein>
<keyword evidence="2" id="KW-1185">Reference proteome</keyword>
<comment type="caution">
    <text evidence="1">The sequence shown here is derived from an EMBL/GenBank/DDBJ whole genome shotgun (WGS) entry which is preliminary data.</text>
</comment>
<sequence>MDMLINIMLTECNRFSNEGRRMSFYSTWNRSSRHDNDTVRGKADLEMQKPPSKLNCMVAVVGYREDPELFTRALESYKNARGHSFMIVGIDGDDAEDQDMADVFDKVYSHHSGVIHIAEPLGEIAQRVCAEHATMQQKQGLDINEDECNDVAMRHCMKLARTILD</sequence>
<evidence type="ECO:0000313" key="2">
    <source>
        <dbReference type="Proteomes" id="UP001498421"/>
    </source>
</evidence>
<proteinExistence type="predicted"/>
<evidence type="ECO:0000313" key="1">
    <source>
        <dbReference type="EMBL" id="KAK7428156.1"/>
    </source>
</evidence>
<dbReference type="Proteomes" id="UP001498421">
    <property type="component" value="Unassembled WGS sequence"/>
</dbReference>
<gene>
    <name evidence="1" type="ORF">QQZ08_005396</name>
</gene>
<reference evidence="1 2" key="1">
    <citation type="journal article" date="2025" name="Microbiol. Resour. Announc.">
        <title>Draft genome sequences for Neonectria magnoliae and Neonectria punicea, canker pathogens of Liriodendron tulipifera and Acer saccharum in West Virginia.</title>
        <authorList>
            <person name="Petronek H.M."/>
            <person name="Kasson M.T."/>
            <person name="Metheny A.M."/>
            <person name="Stauder C.M."/>
            <person name="Lovett B."/>
            <person name="Lynch S.C."/>
            <person name="Garnas J.R."/>
            <person name="Kasson L.R."/>
            <person name="Stajich J.E."/>
        </authorList>
    </citation>
    <scope>NUCLEOTIDE SEQUENCE [LARGE SCALE GENOMIC DNA]</scope>
    <source>
        <strain evidence="1 2">NRRL 64651</strain>
    </source>
</reference>
<organism evidence="1 2">
    <name type="scientific">Neonectria magnoliae</name>
    <dbReference type="NCBI Taxonomy" id="2732573"/>
    <lineage>
        <taxon>Eukaryota</taxon>
        <taxon>Fungi</taxon>
        <taxon>Dikarya</taxon>
        <taxon>Ascomycota</taxon>
        <taxon>Pezizomycotina</taxon>
        <taxon>Sordariomycetes</taxon>
        <taxon>Hypocreomycetidae</taxon>
        <taxon>Hypocreales</taxon>
        <taxon>Nectriaceae</taxon>
        <taxon>Neonectria</taxon>
    </lineage>
</organism>
<name>A0ABR1I3V1_9HYPO</name>
<dbReference type="EMBL" id="JAZAVK010000045">
    <property type="protein sequence ID" value="KAK7428156.1"/>
    <property type="molecule type" value="Genomic_DNA"/>
</dbReference>
<accession>A0ABR1I3V1</accession>